<dbReference type="InterPro" id="IPR016032">
    <property type="entry name" value="Sig_transdc_resp-reg_C-effctor"/>
</dbReference>
<evidence type="ECO:0000259" key="6">
    <source>
        <dbReference type="PROSITE" id="PS50110"/>
    </source>
</evidence>
<protein>
    <submittedName>
        <fullName evidence="8">Winged helix-turn-helix domain-containing protein</fullName>
    </submittedName>
</protein>
<evidence type="ECO:0000256" key="4">
    <source>
        <dbReference type="PROSITE-ProRule" id="PRU00169"/>
    </source>
</evidence>
<dbReference type="PROSITE" id="PS50110">
    <property type="entry name" value="RESPONSE_REGULATORY"/>
    <property type="match status" value="1"/>
</dbReference>
<dbReference type="Gene3D" id="6.10.250.690">
    <property type="match status" value="1"/>
</dbReference>
<evidence type="ECO:0000256" key="5">
    <source>
        <dbReference type="PROSITE-ProRule" id="PRU01091"/>
    </source>
</evidence>
<gene>
    <name evidence="8" type="ORF">J5V48_07835</name>
</gene>
<dbReference type="InterPro" id="IPR001789">
    <property type="entry name" value="Sig_transdc_resp-reg_receiver"/>
</dbReference>
<evidence type="ECO:0000313" key="9">
    <source>
        <dbReference type="Proteomes" id="UP000731465"/>
    </source>
</evidence>
<comment type="caution">
    <text evidence="8">The sequence shown here is derived from an EMBL/GenBank/DDBJ whole genome shotgun (WGS) entry which is preliminary data.</text>
</comment>
<dbReference type="SMART" id="SM00448">
    <property type="entry name" value="REC"/>
    <property type="match status" value="1"/>
</dbReference>
<dbReference type="SUPFAM" id="SSF52172">
    <property type="entry name" value="CheY-like"/>
    <property type="match status" value="1"/>
</dbReference>
<evidence type="ECO:0000256" key="3">
    <source>
        <dbReference type="ARBA" id="ARBA00023125"/>
    </source>
</evidence>
<dbReference type="PANTHER" id="PTHR48111">
    <property type="entry name" value="REGULATOR OF RPOS"/>
    <property type="match status" value="1"/>
</dbReference>
<dbReference type="InterPro" id="IPR039420">
    <property type="entry name" value="WalR-like"/>
</dbReference>
<organism evidence="8 9">
    <name type="scientific">Succinivibrio faecicola</name>
    <dbReference type="NCBI Taxonomy" id="2820300"/>
    <lineage>
        <taxon>Bacteria</taxon>
        <taxon>Pseudomonadati</taxon>
        <taxon>Pseudomonadota</taxon>
        <taxon>Gammaproteobacteria</taxon>
        <taxon>Aeromonadales</taxon>
        <taxon>Succinivibrionaceae</taxon>
        <taxon>Succinivibrio</taxon>
    </lineage>
</organism>
<dbReference type="Gene3D" id="3.40.50.2300">
    <property type="match status" value="1"/>
</dbReference>
<evidence type="ECO:0000259" key="7">
    <source>
        <dbReference type="PROSITE" id="PS51755"/>
    </source>
</evidence>
<dbReference type="InterPro" id="IPR036388">
    <property type="entry name" value="WH-like_DNA-bd_sf"/>
</dbReference>
<accession>A0ABS7DI66</accession>
<evidence type="ECO:0000256" key="1">
    <source>
        <dbReference type="ARBA" id="ARBA00022553"/>
    </source>
</evidence>
<dbReference type="Proteomes" id="UP000731465">
    <property type="component" value="Unassembled WGS sequence"/>
</dbReference>
<dbReference type="SMART" id="SM00862">
    <property type="entry name" value="Trans_reg_C"/>
    <property type="match status" value="1"/>
</dbReference>
<evidence type="ECO:0000313" key="8">
    <source>
        <dbReference type="EMBL" id="MBW7570801.1"/>
    </source>
</evidence>
<dbReference type="Gene3D" id="1.10.10.10">
    <property type="entry name" value="Winged helix-like DNA-binding domain superfamily/Winged helix DNA-binding domain"/>
    <property type="match status" value="1"/>
</dbReference>
<keyword evidence="2" id="KW-0902">Two-component regulatory system</keyword>
<dbReference type="InterPro" id="IPR011006">
    <property type="entry name" value="CheY-like_superfamily"/>
</dbReference>
<evidence type="ECO:0000256" key="2">
    <source>
        <dbReference type="ARBA" id="ARBA00023012"/>
    </source>
</evidence>
<keyword evidence="3 5" id="KW-0238">DNA-binding</keyword>
<name>A0ABS7DI66_9GAMM</name>
<feature type="domain" description="Response regulatory" evidence="6">
    <location>
        <begin position="1"/>
        <end position="117"/>
    </location>
</feature>
<feature type="domain" description="OmpR/PhoB-type" evidence="7">
    <location>
        <begin position="127"/>
        <end position="223"/>
    </location>
</feature>
<dbReference type="Pfam" id="PF00072">
    <property type="entry name" value="Response_reg"/>
    <property type="match status" value="1"/>
</dbReference>
<reference evidence="8 9" key="1">
    <citation type="submission" date="2021-03" db="EMBL/GenBank/DDBJ databases">
        <title>Succinivibrio sp. nov. isolated from feces of cow.</title>
        <authorList>
            <person name="Choi J.-Y."/>
        </authorList>
    </citation>
    <scope>NUCLEOTIDE SEQUENCE [LARGE SCALE GENOMIC DNA]</scope>
    <source>
        <strain evidence="8 9">AGMB01872</strain>
    </source>
</reference>
<feature type="DNA-binding region" description="OmpR/PhoB-type" evidence="5">
    <location>
        <begin position="127"/>
        <end position="223"/>
    </location>
</feature>
<proteinExistence type="predicted"/>
<dbReference type="SUPFAM" id="SSF46894">
    <property type="entry name" value="C-terminal effector domain of the bipartite response regulators"/>
    <property type="match status" value="1"/>
</dbReference>
<dbReference type="EMBL" id="JAGFNY010000030">
    <property type="protein sequence ID" value="MBW7570801.1"/>
    <property type="molecule type" value="Genomic_DNA"/>
</dbReference>
<feature type="modified residue" description="4-aspartylphosphate" evidence="4">
    <location>
        <position position="50"/>
    </location>
</feature>
<keyword evidence="9" id="KW-1185">Reference proteome</keyword>
<keyword evidence="1 4" id="KW-0597">Phosphoprotein</keyword>
<dbReference type="InterPro" id="IPR001867">
    <property type="entry name" value="OmpR/PhoB-type_DNA-bd"/>
</dbReference>
<dbReference type="Pfam" id="PF00486">
    <property type="entry name" value="Trans_reg_C"/>
    <property type="match status" value="1"/>
</dbReference>
<sequence>MIYCLEDDADIRELELYTLTSMNFDAKGFENAKSFFDALKDEIPDLIVLDVMLPDLSGVDVLKRIRQSSKTASVPIIMATARGAEYEKIKALDLGADDYLTKPFSMMELVARIKAILRRSKNDSDISLDVTFENIVINEQKHTVFAGDKKLDLSLKEFELLLLLIKHPGRVYSRDDLLNIIWGIDYDGENRTVDVHVRALRAKLGEYERVIQTVRGIGYKADV</sequence>
<dbReference type="RefSeq" id="WP_219938024.1">
    <property type="nucleotide sequence ID" value="NZ_JAGFNY010000030.1"/>
</dbReference>
<dbReference type="PROSITE" id="PS51755">
    <property type="entry name" value="OMPR_PHOB"/>
    <property type="match status" value="1"/>
</dbReference>
<dbReference type="CDD" id="cd00383">
    <property type="entry name" value="trans_reg_C"/>
    <property type="match status" value="1"/>
</dbReference>
<dbReference type="PANTHER" id="PTHR48111:SF40">
    <property type="entry name" value="PHOSPHATE REGULON TRANSCRIPTIONAL REGULATORY PROTEIN PHOB"/>
    <property type="match status" value="1"/>
</dbReference>